<dbReference type="Gene3D" id="2.30.30.240">
    <property type="entry name" value="PRC-barrel domain"/>
    <property type="match status" value="1"/>
</dbReference>
<dbReference type="Pfam" id="PF01782">
    <property type="entry name" value="RimM"/>
    <property type="match status" value="1"/>
</dbReference>
<sequence>MLAFLSLCGPAWCSGATLGTRTSSKRCRAADQHDNTSFRLMRQHGRQRAKSGFGCVGFARTMALSAVAVESEQSGPSPGVNRRKKRDAGNNKSSRKTTQPHEQLQLGAEQEVDDGVDDTEEEWTPDKLGFSEICTIIGAHGVRGELRVRSSSDFSKERLTVSSSHSTRYMLLPGRKFPRPVTLVAGRQASQAECWIIKIQGITNREYINQMLRGAKLFVKSTDRPKSLRKNEFLARELEGMDVRMFDTQKFGDGVVGRVSEVITRYEISTGAGSAAAEFGNDLLMVELFDRGPNREATQVWIPFVEQIVPFVDALNREVHIDPPEGLFDVAVVKRSARRIRPRALIPEVARAVMSGPEYPASVMCQVPAGGGKGEARPSVSALIQDILGSSDSVDATAAKHRQDARPHASSFMRVVLDNRALTPSGTAAGASSHNQTQEILNEKESVLIRSIAANVQKRSKKRNLDGSPRRNDT</sequence>
<dbReference type="HAMAP" id="MF_00014">
    <property type="entry name" value="Ribosome_mat_RimM"/>
    <property type="match status" value="1"/>
</dbReference>
<dbReference type="AlphaFoldDB" id="A0A5J4Z6X1"/>
<keyword evidence="6" id="KW-0732">Signal</keyword>
<gene>
    <name evidence="8" type="ORF">FVE85_7344</name>
</gene>
<dbReference type="GO" id="GO:0006364">
    <property type="term" value="P:rRNA processing"/>
    <property type="evidence" value="ECO:0007669"/>
    <property type="project" value="UniProtKB-KW"/>
</dbReference>
<feature type="region of interest" description="Disordered" evidence="5">
    <location>
        <begin position="69"/>
        <end position="122"/>
    </location>
</feature>
<dbReference type="GO" id="GO:0005840">
    <property type="term" value="C:ribosome"/>
    <property type="evidence" value="ECO:0007669"/>
    <property type="project" value="InterPro"/>
</dbReference>
<dbReference type="InterPro" id="IPR009000">
    <property type="entry name" value="Transl_B-barrel_sf"/>
</dbReference>
<protein>
    <submittedName>
        <fullName evidence="8">Putative 16S rRNA-processing protein RimM</fullName>
    </submittedName>
</protein>
<dbReference type="NCBIfam" id="TIGR02273">
    <property type="entry name" value="16S_RimM"/>
    <property type="match status" value="1"/>
</dbReference>
<reference evidence="9" key="1">
    <citation type="journal article" date="2019" name="Nat. Commun.">
        <title>Expansion of phycobilisome linker gene families in mesophilic red algae.</title>
        <authorList>
            <person name="Lee J."/>
            <person name="Kim D."/>
            <person name="Bhattacharya D."/>
            <person name="Yoon H.S."/>
        </authorList>
    </citation>
    <scope>NUCLEOTIDE SEQUENCE [LARGE SCALE GENOMIC DNA]</scope>
    <source>
        <strain evidence="9">CCMP 1328</strain>
    </source>
</reference>
<proteinExistence type="inferred from homology"/>
<feature type="chain" id="PRO_5023881319" evidence="6">
    <location>
        <begin position="16"/>
        <end position="474"/>
    </location>
</feature>
<keyword evidence="3" id="KW-0698">rRNA processing</keyword>
<feature type="domain" description="RimM N-terminal" evidence="7">
    <location>
        <begin position="134"/>
        <end position="221"/>
    </location>
</feature>
<dbReference type="GO" id="GO:0043022">
    <property type="term" value="F:ribosome binding"/>
    <property type="evidence" value="ECO:0007669"/>
    <property type="project" value="InterPro"/>
</dbReference>
<dbReference type="Proteomes" id="UP000324585">
    <property type="component" value="Unassembled WGS sequence"/>
</dbReference>
<dbReference type="PANTHER" id="PTHR33692">
    <property type="entry name" value="RIBOSOME MATURATION FACTOR RIMM"/>
    <property type="match status" value="1"/>
</dbReference>
<evidence type="ECO:0000256" key="5">
    <source>
        <dbReference type="SAM" id="MobiDB-lite"/>
    </source>
</evidence>
<dbReference type="EMBL" id="VRMN01000001">
    <property type="protein sequence ID" value="KAA8499759.1"/>
    <property type="molecule type" value="Genomic_DNA"/>
</dbReference>
<feature type="region of interest" description="Disordered" evidence="5">
    <location>
        <begin position="454"/>
        <end position="474"/>
    </location>
</feature>
<evidence type="ECO:0000313" key="8">
    <source>
        <dbReference type="EMBL" id="KAA8499759.1"/>
    </source>
</evidence>
<evidence type="ECO:0000256" key="3">
    <source>
        <dbReference type="ARBA" id="ARBA00022552"/>
    </source>
</evidence>
<keyword evidence="4" id="KW-0143">Chaperone</keyword>
<comment type="caution">
    <text evidence="8">The sequence shown here is derived from an EMBL/GenBank/DDBJ whole genome shotgun (WGS) entry which is preliminary data.</text>
</comment>
<dbReference type="InterPro" id="IPR002676">
    <property type="entry name" value="RimM_N"/>
</dbReference>
<accession>A0A5J4Z6X1</accession>
<name>A0A5J4Z6X1_PORPP</name>
<dbReference type="InterPro" id="IPR036976">
    <property type="entry name" value="RimM_N_sf"/>
</dbReference>
<keyword evidence="9" id="KW-1185">Reference proteome</keyword>
<evidence type="ECO:0000256" key="1">
    <source>
        <dbReference type="ARBA" id="ARBA00022490"/>
    </source>
</evidence>
<feature type="compositionally biased region" description="Basic and acidic residues" evidence="5">
    <location>
        <begin position="463"/>
        <end position="474"/>
    </location>
</feature>
<dbReference type="InterPro" id="IPR011961">
    <property type="entry name" value="RimM"/>
</dbReference>
<dbReference type="Gene3D" id="2.40.30.60">
    <property type="entry name" value="RimM"/>
    <property type="match status" value="1"/>
</dbReference>
<keyword evidence="1" id="KW-0963">Cytoplasm</keyword>
<dbReference type="PANTHER" id="PTHR33692:SF1">
    <property type="entry name" value="RIBOSOME MATURATION FACTOR RIMM"/>
    <property type="match status" value="1"/>
</dbReference>
<feature type="compositionally biased region" description="Polar residues" evidence="5">
    <location>
        <begin position="90"/>
        <end position="102"/>
    </location>
</feature>
<evidence type="ECO:0000256" key="4">
    <source>
        <dbReference type="ARBA" id="ARBA00023186"/>
    </source>
</evidence>
<evidence type="ECO:0000313" key="9">
    <source>
        <dbReference type="Proteomes" id="UP000324585"/>
    </source>
</evidence>
<organism evidence="8 9">
    <name type="scientific">Porphyridium purpureum</name>
    <name type="common">Red alga</name>
    <name type="synonym">Porphyridium cruentum</name>
    <dbReference type="NCBI Taxonomy" id="35688"/>
    <lineage>
        <taxon>Eukaryota</taxon>
        <taxon>Rhodophyta</taxon>
        <taxon>Bangiophyceae</taxon>
        <taxon>Porphyridiales</taxon>
        <taxon>Porphyridiaceae</taxon>
        <taxon>Porphyridium</taxon>
    </lineage>
</organism>
<evidence type="ECO:0000256" key="6">
    <source>
        <dbReference type="SAM" id="SignalP"/>
    </source>
</evidence>
<feature type="compositionally biased region" description="Acidic residues" evidence="5">
    <location>
        <begin position="110"/>
        <end position="122"/>
    </location>
</feature>
<dbReference type="OrthoDB" id="532420at2759"/>
<evidence type="ECO:0000259" key="7">
    <source>
        <dbReference type="Pfam" id="PF01782"/>
    </source>
</evidence>
<keyword evidence="2" id="KW-0690">Ribosome biogenesis</keyword>
<evidence type="ECO:0000256" key="2">
    <source>
        <dbReference type="ARBA" id="ARBA00022517"/>
    </source>
</evidence>
<dbReference type="SUPFAM" id="SSF50447">
    <property type="entry name" value="Translation proteins"/>
    <property type="match status" value="1"/>
</dbReference>
<feature type="signal peptide" evidence="6">
    <location>
        <begin position="1"/>
        <end position="15"/>
    </location>
</feature>